<evidence type="ECO:0000313" key="1">
    <source>
        <dbReference type="EMBL" id="KEH34861.1"/>
    </source>
</evidence>
<reference evidence="1 3" key="2">
    <citation type="journal article" date="2014" name="BMC Genomics">
        <title>An improved genome release (version Mt4.0) for the model legume Medicago truncatula.</title>
        <authorList>
            <person name="Tang H."/>
            <person name="Krishnakumar V."/>
            <person name="Bidwell S."/>
            <person name="Rosen B."/>
            <person name="Chan A."/>
            <person name="Zhou S."/>
            <person name="Gentzbittel L."/>
            <person name="Childs K.L."/>
            <person name="Yandell M."/>
            <person name="Gundlach H."/>
            <person name="Mayer K.F."/>
            <person name="Schwartz D.C."/>
            <person name="Town C.D."/>
        </authorList>
    </citation>
    <scope>GENOME REANNOTATION</scope>
    <source>
        <strain evidence="1">A17</strain>
        <strain evidence="2 3">cv. Jemalong A17</strain>
    </source>
</reference>
<gene>
    <name evidence="1" type="ordered locus">MTR_3g073610</name>
</gene>
<dbReference type="Proteomes" id="UP000002051">
    <property type="component" value="Chromosome 3"/>
</dbReference>
<protein>
    <submittedName>
        <fullName evidence="1 2">Uncharacterized protein</fullName>
    </submittedName>
</protein>
<evidence type="ECO:0000313" key="2">
    <source>
        <dbReference type="EnsemblPlants" id="KEH34861"/>
    </source>
</evidence>
<keyword evidence="3" id="KW-1185">Reference proteome</keyword>
<organism evidence="1 3">
    <name type="scientific">Medicago truncatula</name>
    <name type="common">Barrel medic</name>
    <name type="synonym">Medicago tribuloides</name>
    <dbReference type="NCBI Taxonomy" id="3880"/>
    <lineage>
        <taxon>Eukaryota</taxon>
        <taxon>Viridiplantae</taxon>
        <taxon>Streptophyta</taxon>
        <taxon>Embryophyta</taxon>
        <taxon>Tracheophyta</taxon>
        <taxon>Spermatophyta</taxon>
        <taxon>Magnoliopsida</taxon>
        <taxon>eudicotyledons</taxon>
        <taxon>Gunneridae</taxon>
        <taxon>Pentapetalae</taxon>
        <taxon>rosids</taxon>
        <taxon>fabids</taxon>
        <taxon>Fabales</taxon>
        <taxon>Fabaceae</taxon>
        <taxon>Papilionoideae</taxon>
        <taxon>50 kb inversion clade</taxon>
        <taxon>NPAAA clade</taxon>
        <taxon>Hologalegina</taxon>
        <taxon>IRL clade</taxon>
        <taxon>Trifolieae</taxon>
        <taxon>Medicago</taxon>
    </lineage>
</organism>
<proteinExistence type="predicted"/>
<evidence type="ECO:0000313" key="3">
    <source>
        <dbReference type="Proteomes" id="UP000002051"/>
    </source>
</evidence>
<dbReference type="EMBL" id="CM001219">
    <property type="protein sequence ID" value="KEH34861.1"/>
    <property type="molecule type" value="Genomic_DNA"/>
</dbReference>
<name>A0A072UZN5_MEDTR</name>
<dbReference type="HOGENOM" id="CLU_2907453_0_0_1"/>
<accession>A0A072UZN5</accession>
<sequence length="62" mass="7158">MNGSSRKKWNLKRFGKWVGERSEKDGDFFENGAGGNHYCPRSVDYGCLRSKKKLNFKGKNQD</sequence>
<reference evidence="1 3" key="1">
    <citation type="journal article" date="2011" name="Nature">
        <title>The Medicago genome provides insight into the evolution of rhizobial symbioses.</title>
        <authorList>
            <person name="Young N.D."/>
            <person name="Debelle F."/>
            <person name="Oldroyd G.E."/>
            <person name="Geurts R."/>
            <person name="Cannon S.B."/>
            <person name="Udvardi M.K."/>
            <person name="Benedito V.A."/>
            <person name="Mayer K.F."/>
            <person name="Gouzy J."/>
            <person name="Schoof H."/>
            <person name="Van de Peer Y."/>
            <person name="Proost S."/>
            <person name="Cook D.R."/>
            <person name="Meyers B.C."/>
            <person name="Spannagl M."/>
            <person name="Cheung F."/>
            <person name="De Mita S."/>
            <person name="Krishnakumar V."/>
            <person name="Gundlach H."/>
            <person name="Zhou S."/>
            <person name="Mudge J."/>
            <person name="Bharti A.K."/>
            <person name="Murray J.D."/>
            <person name="Naoumkina M.A."/>
            <person name="Rosen B."/>
            <person name="Silverstein K.A."/>
            <person name="Tang H."/>
            <person name="Rombauts S."/>
            <person name="Zhao P.X."/>
            <person name="Zhou P."/>
            <person name="Barbe V."/>
            <person name="Bardou P."/>
            <person name="Bechner M."/>
            <person name="Bellec A."/>
            <person name="Berger A."/>
            <person name="Berges H."/>
            <person name="Bidwell S."/>
            <person name="Bisseling T."/>
            <person name="Choisne N."/>
            <person name="Couloux A."/>
            <person name="Denny R."/>
            <person name="Deshpande S."/>
            <person name="Dai X."/>
            <person name="Doyle J.J."/>
            <person name="Dudez A.M."/>
            <person name="Farmer A.D."/>
            <person name="Fouteau S."/>
            <person name="Franken C."/>
            <person name="Gibelin C."/>
            <person name="Gish J."/>
            <person name="Goldstein S."/>
            <person name="Gonzalez A.J."/>
            <person name="Green P.J."/>
            <person name="Hallab A."/>
            <person name="Hartog M."/>
            <person name="Hua A."/>
            <person name="Humphray S.J."/>
            <person name="Jeong D.H."/>
            <person name="Jing Y."/>
            <person name="Jocker A."/>
            <person name="Kenton S.M."/>
            <person name="Kim D.J."/>
            <person name="Klee K."/>
            <person name="Lai H."/>
            <person name="Lang C."/>
            <person name="Lin S."/>
            <person name="Macmil S.L."/>
            <person name="Magdelenat G."/>
            <person name="Matthews L."/>
            <person name="McCorrison J."/>
            <person name="Monaghan E.L."/>
            <person name="Mun J.H."/>
            <person name="Najar F.Z."/>
            <person name="Nicholson C."/>
            <person name="Noirot C."/>
            <person name="O'Bleness M."/>
            <person name="Paule C.R."/>
            <person name="Poulain J."/>
            <person name="Prion F."/>
            <person name="Qin B."/>
            <person name="Qu C."/>
            <person name="Retzel E.F."/>
            <person name="Riddle C."/>
            <person name="Sallet E."/>
            <person name="Samain S."/>
            <person name="Samson N."/>
            <person name="Sanders I."/>
            <person name="Saurat O."/>
            <person name="Scarpelli C."/>
            <person name="Schiex T."/>
            <person name="Segurens B."/>
            <person name="Severin A.J."/>
            <person name="Sherrier D.J."/>
            <person name="Shi R."/>
            <person name="Sims S."/>
            <person name="Singer S.R."/>
            <person name="Sinharoy S."/>
            <person name="Sterck L."/>
            <person name="Viollet A."/>
            <person name="Wang B.B."/>
            <person name="Wang K."/>
            <person name="Wang M."/>
            <person name="Wang X."/>
            <person name="Warfsmann J."/>
            <person name="Weissenbach J."/>
            <person name="White D.D."/>
            <person name="White J.D."/>
            <person name="Wiley G.B."/>
            <person name="Wincker P."/>
            <person name="Xing Y."/>
            <person name="Yang L."/>
            <person name="Yao Z."/>
            <person name="Ying F."/>
            <person name="Zhai J."/>
            <person name="Zhou L."/>
            <person name="Zuber A."/>
            <person name="Denarie J."/>
            <person name="Dixon R.A."/>
            <person name="May G.D."/>
            <person name="Schwartz D.C."/>
            <person name="Rogers J."/>
            <person name="Quetier F."/>
            <person name="Town C.D."/>
            <person name="Roe B.A."/>
        </authorList>
    </citation>
    <scope>NUCLEOTIDE SEQUENCE [LARGE SCALE GENOMIC DNA]</scope>
    <source>
        <strain evidence="1">A17</strain>
        <strain evidence="2 3">cv. Jemalong A17</strain>
    </source>
</reference>
<dbReference type="AlphaFoldDB" id="A0A072UZN5"/>
<dbReference type="EnsemblPlants" id="KEH34861">
    <property type="protein sequence ID" value="KEH34861"/>
    <property type="gene ID" value="MTR_3g073610"/>
</dbReference>
<reference evidence="2" key="3">
    <citation type="submission" date="2015-04" db="UniProtKB">
        <authorList>
            <consortium name="EnsemblPlants"/>
        </authorList>
    </citation>
    <scope>IDENTIFICATION</scope>
    <source>
        <strain evidence="2">cv. Jemalong A17</strain>
    </source>
</reference>